<evidence type="ECO:0000313" key="1">
    <source>
        <dbReference type="EMBL" id="EFX75175.1"/>
    </source>
</evidence>
<gene>
    <name evidence="1" type="ORF">DAPPUDRAFT_250860</name>
</gene>
<protein>
    <submittedName>
        <fullName evidence="1">Uncharacterized protein</fullName>
    </submittedName>
</protein>
<dbReference type="KEGG" id="dpx:DAPPUDRAFT_250860"/>
<evidence type="ECO:0000313" key="2">
    <source>
        <dbReference type="Proteomes" id="UP000000305"/>
    </source>
</evidence>
<dbReference type="EMBL" id="GL732577">
    <property type="protein sequence ID" value="EFX75175.1"/>
    <property type="molecule type" value="Genomic_DNA"/>
</dbReference>
<dbReference type="HOGENOM" id="CLU_2690341_0_0_1"/>
<dbReference type="InParanoid" id="E9GZE1"/>
<dbReference type="AlphaFoldDB" id="E9GZE1"/>
<proteinExistence type="predicted"/>
<dbReference type="Proteomes" id="UP000000305">
    <property type="component" value="Unassembled WGS sequence"/>
</dbReference>
<name>E9GZE1_DAPPU</name>
<sequence length="74" mass="8448">MKLIETYERLNVGQEPQNEEEVGKIEEAIRYLNDQIRAFQETMPANAKAILSWQFPPSCKILRVLKLGGGISKD</sequence>
<organism evidence="1 2">
    <name type="scientific">Daphnia pulex</name>
    <name type="common">Water flea</name>
    <dbReference type="NCBI Taxonomy" id="6669"/>
    <lineage>
        <taxon>Eukaryota</taxon>
        <taxon>Metazoa</taxon>
        <taxon>Ecdysozoa</taxon>
        <taxon>Arthropoda</taxon>
        <taxon>Crustacea</taxon>
        <taxon>Branchiopoda</taxon>
        <taxon>Diplostraca</taxon>
        <taxon>Cladocera</taxon>
        <taxon>Anomopoda</taxon>
        <taxon>Daphniidae</taxon>
        <taxon>Daphnia</taxon>
    </lineage>
</organism>
<reference evidence="1 2" key="1">
    <citation type="journal article" date="2011" name="Science">
        <title>The ecoresponsive genome of Daphnia pulex.</title>
        <authorList>
            <person name="Colbourne J.K."/>
            <person name="Pfrender M.E."/>
            <person name="Gilbert D."/>
            <person name="Thomas W.K."/>
            <person name="Tucker A."/>
            <person name="Oakley T.H."/>
            <person name="Tokishita S."/>
            <person name="Aerts A."/>
            <person name="Arnold G.J."/>
            <person name="Basu M.K."/>
            <person name="Bauer D.J."/>
            <person name="Caceres C.E."/>
            <person name="Carmel L."/>
            <person name="Casola C."/>
            <person name="Choi J.H."/>
            <person name="Detter J.C."/>
            <person name="Dong Q."/>
            <person name="Dusheyko S."/>
            <person name="Eads B.D."/>
            <person name="Frohlich T."/>
            <person name="Geiler-Samerotte K.A."/>
            <person name="Gerlach D."/>
            <person name="Hatcher P."/>
            <person name="Jogdeo S."/>
            <person name="Krijgsveld J."/>
            <person name="Kriventseva E.V."/>
            <person name="Kultz D."/>
            <person name="Laforsch C."/>
            <person name="Lindquist E."/>
            <person name="Lopez J."/>
            <person name="Manak J.R."/>
            <person name="Muller J."/>
            <person name="Pangilinan J."/>
            <person name="Patwardhan R.P."/>
            <person name="Pitluck S."/>
            <person name="Pritham E.J."/>
            <person name="Rechtsteiner A."/>
            <person name="Rho M."/>
            <person name="Rogozin I.B."/>
            <person name="Sakarya O."/>
            <person name="Salamov A."/>
            <person name="Schaack S."/>
            <person name="Shapiro H."/>
            <person name="Shiga Y."/>
            <person name="Skalitzky C."/>
            <person name="Smith Z."/>
            <person name="Souvorov A."/>
            <person name="Sung W."/>
            <person name="Tang Z."/>
            <person name="Tsuchiya D."/>
            <person name="Tu H."/>
            <person name="Vos H."/>
            <person name="Wang M."/>
            <person name="Wolf Y.I."/>
            <person name="Yamagata H."/>
            <person name="Yamada T."/>
            <person name="Ye Y."/>
            <person name="Shaw J.R."/>
            <person name="Andrews J."/>
            <person name="Crease T.J."/>
            <person name="Tang H."/>
            <person name="Lucas S.M."/>
            <person name="Robertson H.M."/>
            <person name="Bork P."/>
            <person name="Koonin E.V."/>
            <person name="Zdobnov E.M."/>
            <person name="Grigoriev I.V."/>
            <person name="Lynch M."/>
            <person name="Boore J.L."/>
        </authorList>
    </citation>
    <scope>NUCLEOTIDE SEQUENCE [LARGE SCALE GENOMIC DNA]</scope>
</reference>
<accession>E9GZE1</accession>
<keyword evidence="2" id="KW-1185">Reference proteome</keyword>